<gene>
    <name evidence="2" type="ORF">MONAX_5E016191</name>
</gene>
<evidence type="ECO:0000256" key="1">
    <source>
        <dbReference type="SAM" id="MobiDB-lite"/>
    </source>
</evidence>
<accession>A0A5E4CTD5</accession>
<keyword evidence="3" id="KW-1185">Reference proteome</keyword>
<dbReference type="Proteomes" id="UP000335636">
    <property type="component" value="Unassembled WGS sequence"/>
</dbReference>
<evidence type="ECO:0000313" key="3">
    <source>
        <dbReference type="Proteomes" id="UP000335636"/>
    </source>
</evidence>
<dbReference type="EMBL" id="CABDUW010002039">
    <property type="protein sequence ID" value="VTJ85148.1"/>
    <property type="molecule type" value="Genomic_DNA"/>
</dbReference>
<proteinExistence type="predicted"/>
<reference evidence="2" key="1">
    <citation type="submission" date="2019-04" db="EMBL/GenBank/DDBJ databases">
        <authorList>
            <person name="Alioto T."/>
            <person name="Alioto T."/>
        </authorList>
    </citation>
    <scope>NUCLEOTIDE SEQUENCE [LARGE SCALE GENOMIC DNA]</scope>
</reference>
<evidence type="ECO:0000313" key="2">
    <source>
        <dbReference type="EMBL" id="VTJ85148.1"/>
    </source>
</evidence>
<name>A0A5E4CTD5_MARMO</name>
<feature type="compositionally biased region" description="Low complexity" evidence="1">
    <location>
        <begin position="1"/>
        <end position="13"/>
    </location>
</feature>
<comment type="caution">
    <text evidence="2">The sequence shown here is derived from an EMBL/GenBank/DDBJ whole genome shotgun (WGS) entry which is preliminary data.</text>
</comment>
<feature type="region of interest" description="Disordered" evidence="1">
    <location>
        <begin position="1"/>
        <end position="61"/>
    </location>
</feature>
<organism evidence="2 3">
    <name type="scientific">Marmota monax</name>
    <name type="common">Woodchuck</name>
    <dbReference type="NCBI Taxonomy" id="9995"/>
    <lineage>
        <taxon>Eukaryota</taxon>
        <taxon>Metazoa</taxon>
        <taxon>Chordata</taxon>
        <taxon>Craniata</taxon>
        <taxon>Vertebrata</taxon>
        <taxon>Euteleostomi</taxon>
        <taxon>Mammalia</taxon>
        <taxon>Eutheria</taxon>
        <taxon>Euarchontoglires</taxon>
        <taxon>Glires</taxon>
        <taxon>Rodentia</taxon>
        <taxon>Sciuromorpha</taxon>
        <taxon>Sciuridae</taxon>
        <taxon>Xerinae</taxon>
        <taxon>Marmotini</taxon>
        <taxon>Marmota</taxon>
    </lineage>
</organism>
<dbReference type="AlphaFoldDB" id="A0A5E4CTD5"/>
<protein>
    <submittedName>
        <fullName evidence="2">Uncharacterized protein</fullName>
    </submittedName>
</protein>
<feature type="non-terminal residue" evidence="2">
    <location>
        <position position="61"/>
    </location>
</feature>
<feature type="compositionally biased region" description="Gly residues" evidence="1">
    <location>
        <begin position="18"/>
        <end position="28"/>
    </location>
</feature>
<sequence>MPGARGRPQRCAAPPGPAGAGSGPGRGPRAGWRGRVGPQGGGGDAGLAEEPRALPAAAAGR</sequence>